<evidence type="ECO:0000313" key="2">
    <source>
        <dbReference type="EMBL" id="GAA1984359.1"/>
    </source>
</evidence>
<dbReference type="EMBL" id="BAAAQM010000033">
    <property type="protein sequence ID" value="GAA1984359.1"/>
    <property type="molecule type" value="Genomic_DNA"/>
</dbReference>
<feature type="transmembrane region" description="Helical" evidence="1">
    <location>
        <begin position="251"/>
        <end position="271"/>
    </location>
</feature>
<feature type="transmembrane region" description="Helical" evidence="1">
    <location>
        <begin position="412"/>
        <end position="433"/>
    </location>
</feature>
<gene>
    <name evidence="2" type="ORF">GCM10009838_52800</name>
</gene>
<keyword evidence="1" id="KW-1133">Transmembrane helix</keyword>
<protein>
    <recommendedName>
        <fullName evidence="4">Integral membrane protein</fullName>
    </recommendedName>
</protein>
<keyword evidence="3" id="KW-1185">Reference proteome</keyword>
<dbReference type="Proteomes" id="UP001499854">
    <property type="component" value="Unassembled WGS sequence"/>
</dbReference>
<name>A0ABP5DPU5_9ACTN</name>
<feature type="transmembrane region" description="Helical" evidence="1">
    <location>
        <begin position="385"/>
        <end position="406"/>
    </location>
</feature>
<proteinExistence type="predicted"/>
<feature type="transmembrane region" description="Helical" evidence="1">
    <location>
        <begin position="81"/>
        <end position="101"/>
    </location>
</feature>
<reference evidence="3" key="1">
    <citation type="journal article" date="2019" name="Int. J. Syst. Evol. Microbiol.">
        <title>The Global Catalogue of Microorganisms (GCM) 10K type strain sequencing project: providing services to taxonomists for standard genome sequencing and annotation.</title>
        <authorList>
            <consortium name="The Broad Institute Genomics Platform"/>
            <consortium name="The Broad Institute Genome Sequencing Center for Infectious Disease"/>
            <person name="Wu L."/>
            <person name="Ma J."/>
        </authorList>
    </citation>
    <scope>NUCLEOTIDE SEQUENCE [LARGE SCALE GENOMIC DNA]</scope>
    <source>
        <strain evidence="3">JCM 16013</strain>
    </source>
</reference>
<evidence type="ECO:0000313" key="3">
    <source>
        <dbReference type="Proteomes" id="UP001499854"/>
    </source>
</evidence>
<keyword evidence="1" id="KW-0472">Membrane</keyword>
<feature type="transmembrane region" description="Helical" evidence="1">
    <location>
        <begin position="44"/>
        <end position="61"/>
    </location>
</feature>
<accession>A0ABP5DPU5</accession>
<dbReference type="RefSeq" id="WP_344659804.1">
    <property type="nucleotide sequence ID" value="NZ_BAAAQM010000033.1"/>
</dbReference>
<feature type="transmembrane region" description="Helical" evidence="1">
    <location>
        <begin position="348"/>
        <end position="373"/>
    </location>
</feature>
<feature type="transmembrane region" description="Helical" evidence="1">
    <location>
        <begin position="195"/>
        <end position="218"/>
    </location>
</feature>
<sequence>MPRNAQHSLQQIDDELDGRLQLLEKSYDALAEVYRVLEDRVGRLLTGVSFLTAAVLALAALNSSQYATRTYYLAPFHVPLALATVVVFLVTVAFAVILLISAMAGPLGLPMVAGEEQKARLGSGGYKKDSPCYVFKSSQLDYEDITDLDRSEWDSKWSGSRQLRELKRNREESLKDGIRSLAVKISFKHDRNAEAVVMLIYALLAFAGAVFVVALAAYQSAQPPRLSPLPVQASSQAPVASGQATEITLRLWARLALSVIFGTYFWLALALPNRKEQHYVSSRHHSMHGLMWSSLQFKKLPTTSRVQSATAQGDPVQQSAVRRLRGVFSAVTFILVVLMLIYDNGWPIWAKAAVIIPELLLVYACIAIYVSIVRRSRPYRTQRGLDFYVEIVVVIMISMMAVGGVTSELNGWYFGQFMAVWLASLVLLVAALLRPTLVLSMKHAYHQARNVPAMHFDGVIRNHGEHRVAR</sequence>
<organism evidence="2 3">
    <name type="scientific">Catenulispora subtropica</name>
    <dbReference type="NCBI Taxonomy" id="450798"/>
    <lineage>
        <taxon>Bacteria</taxon>
        <taxon>Bacillati</taxon>
        <taxon>Actinomycetota</taxon>
        <taxon>Actinomycetes</taxon>
        <taxon>Catenulisporales</taxon>
        <taxon>Catenulisporaceae</taxon>
        <taxon>Catenulispora</taxon>
    </lineage>
</organism>
<evidence type="ECO:0008006" key="4">
    <source>
        <dbReference type="Google" id="ProtNLM"/>
    </source>
</evidence>
<comment type="caution">
    <text evidence="2">The sequence shown here is derived from an EMBL/GenBank/DDBJ whole genome shotgun (WGS) entry which is preliminary data.</text>
</comment>
<keyword evidence="1" id="KW-0812">Transmembrane</keyword>
<evidence type="ECO:0000256" key="1">
    <source>
        <dbReference type="SAM" id="Phobius"/>
    </source>
</evidence>
<feature type="transmembrane region" description="Helical" evidence="1">
    <location>
        <begin position="324"/>
        <end position="342"/>
    </location>
</feature>